<dbReference type="Gene3D" id="1.10.3210.10">
    <property type="entry name" value="Hypothetical protein af1432"/>
    <property type="match status" value="1"/>
</dbReference>
<dbReference type="InterPro" id="IPR007685">
    <property type="entry name" value="RelA_SpoT"/>
</dbReference>
<dbReference type="InterPro" id="IPR012675">
    <property type="entry name" value="Beta-grasp_dom_sf"/>
</dbReference>
<dbReference type="PROSITE" id="PS51880">
    <property type="entry name" value="TGS"/>
    <property type="match status" value="1"/>
</dbReference>
<dbReference type="GO" id="GO:0005886">
    <property type="term" value="C:plasma membrane"/>
    <property type="evidence" value="ECO:0007669"/>
    <property type="project" value="TreeGrafter"/>
</dbReference>
<organism evidence="4 5">
    <name type="scientific">candidate division WWE3 bacterium GW2011_GWC2_41_23</name>
    <dbReference type="NCBI Taxonomy" id="1619123"/>
    <lineage>
        <taxon>Bacteria</taxon>
        <taxon>Katanobacteria</taxon>
    </lineage>
</organism>
<dbReference type="PATRIC" id="fig|1619123.3.peg.48"/>
<dbReference type="InterPro" id="IPR004095">
    <property type="entry name" value="TGS"/>
</dbReference>
<dbReference type="Gene3D" id="3.30.460.10">
    <property type="entry name" value="Beta Polymerase, domain 2"/>
    <property type="match status" value="1"/>
</dbReference>
<accession>A0A0G0VRT9</accession>
<dbReference type="Proteomes" id="UP000033947">
    <property type="component" value="Unassembled WGS sequence"/>
</dbReference>
<feature type="domain" description="TGS" evidence="3">
    <location>
        <begin position="367"/>
        <end position="430"/>
    </location>
</feature>
<comment type="caution">
    <text evidence="4">The sequence shown here is derived from an EMBL/GenBank/DDBJ whole genome shotgun (WGS) entry which is preliminary data.</text>
</comment>
<evidence type="ECO:0000259" key="3">
    <source>
        <dbReference type="PROSITE" id="PS51880"/>
    </source>
</evidence>
<dbReference type="Pfam" id="PF04607">
    <property type="entry name" value="RelA_SpoT"/>
    <property type="match status" value="1"/>
</dbReference>
<comment type="similarity">
    <text evidence="1">Belongs to the RelA/SpoT family.</text>
</comment>
<evidence type="ECO:0000256" key="1">
    <source>
        <dbReference type="ARBA" id="ARBA00007476"/>
    </source>
</evidence>
<dbReference type="InterPro" id="IPR043519">
    <property type="entry name" value="NT_sf"/>
</dbReference>
<dbReference type="FunFam" id="3.10.20.30:FF:000002">
    <property type="entry name" value="GTP pyrophosphokinase (RelA/SpoT)"/>
    <property type="match status" value="1"/>
</dbReference>
<evidence type="ECO:0000313" key="4">
    <source>
        <dbReference type="EMBL" id="KKS03585.1"/>
    </source>
</evidence>
<reference evidence="4 5" key="1">
    <citation type="journal article" date="2015" name="Nature">
        <title>rRNA introns, odd ribosomes, and small enigmatic genomes across a large radiation of phyla.</title>
        <authorList>
            <person name="Brown C.T."/>
            <person name="Hug L.A."/>
            <person name="Thomas B.C."/>
            <person name="Sharon I."/>
            <person name="Castelle C.J."/>
            <person name="Singh A."/>
            <person name="Wilkins M.J."/>
            <person name="Williams K.H."/>
            <person name="Banfield J.F."/>
        </authorList>
    </citation>
    <scope>NUCLEOTIDE SEQUENCE [LARGE SCALE GENOMIC DNA]</scope>
</reference>
<dbReference type="GO" id="GO:0015969">
    <property type="term" value="P:guanosine tetraphosphate metabolic process"/>
    <property type="evidence" value="ECO:0007669"/>
    <property type="project" value="InterPro"/>
</dbReference>
<dbReference type="Gene3D" id="3.10.20.30">
    <property type="match status" value="1"/>
</dbReference>
<dbReference type="SUPFAM" id="SSF81271">
    <property type="entry name" value="TGS-like"/>
    <property type="match status" value="1"/>
</dbReference>
<evidence type="ECO:0000256" key="2">
    <source>
        <dbReference type="PROSITE-ProRule" id="PRU00182"/>
    </source>
</evidence>
<sequence>MIDKGVVEKAGALALKIHENCTRLSGEGYYWHLHRVAGLLEENNVNDPEILAGAYLHHILDSKKYSKEDLKRDFGPEIAEIVAEYHRISGNEISSIDPKNYNESIIVQTYLNLIKNPKTLIIRLADKVDNIRSAYVLPKENARRVAEKAMYLYSPICQLLGIHKFVVELENEAFKLLNPGEYFSIESYLKKKMPEMESVLEDTAEFVKDILDEKGIPAKVDYRVKHTYSIYRKAQKYRETKNYKGLSQIYDIAAMRVLVDSIEQCYLTEDILKQVWTAVPGERDDYIMHPKPSGYRSIHNTFAVSPTMYLEIQIKTKEMHENNEFGIASHTFYKTGEQLKKSFQTSPDWLTDISFIKNKGDLRIDQFKKYVYVFTPKGDIKQLTRGATPIDFAYSIHKDLGNACVGVTINGDFQKLSYELKDGDRVEIKTLKHKKLPSPDWLDFVKTRKGKDEIRKALRKGSERKELS</sequence>
<dbReference type="SUPFAM" id="SSF109604">
    <property type="entry name" value="HD-domain/PDEase-like"/>
    <property type="match status" value="1"/>
</dbReference>
<dbReference type="CDD" id="cd05399">
    <property type="entry name" value="NT_Rel-Spo_like"/>
    <property type="match status" value="1"/>
</dbReference>
<name>A0A0G0VRT9_UNCKA</name>
<keyword evidence="2" id="KW-0694">RNA-binding</keyword>
<gene>
    <name evidence="4" type="ORF">UU55_C0001G0046</name>
</gene>
<dbReference type="InterPro" id="IPR033655">
    <property type="entry name" value="TGS_RelA/SpoT"/>
</dbReference>
<dbReference type="PANTHER" id="PTHR21262">
    <property type="entry name" value="GUANOSINE-3',5'-BIS DIPHOSPHATE 3'-PYROPHOSPHOHYDROLASE"/>
    <property type="match status" value="1"/>
</dbReference>
<proteinExistence type="inferred from homology"/>
<evidence type="ECO:0000313" key="5">
    <source>
        <dbReference type="Proteomes" id="UP000033947"/>
    </source>
</evidence>
<dbReference type="EMBL" id="LCBB01000001">
    <property type="protein sequence ID" value="KKS03585.1"/>
    <property type="molecule type" value="Genomic_DNA"/>
</dbReference>
<dbReference type="CDD" id="cd01668">
    <property type="entry name" value="TGS_RSH"/>
    <property type="match status" value="1"/>
</dbReference>
<dbReference type="InterPro" id="IPR012676">
    <property type="entry name" value="TGS-like"/>
</dbReference>
<dbReference type="SUPFAM" id="SSF81301">
    <property type="entry name" value="Nucleotidyltransferase"/>
    <property type="match status" value="1"/>
</dbReference>
<dbReference type="PROSITE" id="PS50889">
    <property type="entry name" value="S4"/>
    <property type="match status" value="1"/>
</dbReference>
<dbReference type="Pfam" id="PF02824">
    <property type="entry name" value="TGS"/>
    <property type="match status" value="1"/>
</dbReference>
<dbReference type="Pfam" id="PF13328">
    <property type="entry name" value="HD_4"/>
    <property type="match status" value="1"/>
</dbReference>
<protein>
    <submittedName>
        <fullName evidence="4">PpGpp synthetase/hydrolase Rel</fullName>
    </submittedName>
</protein>
<dbReference type="GO" id="GO:0016787">
    <property type="term" value="F:hydrolase activity"/>
    <property type="evidence" value="ECO:0007669"/>
    <property type="project" value="UniProtKB-KW"/>
</dbReference>
<dbReference type="PANTHER" id="PTHR21262:SF31">
    <property type="entry name" value="GTP PYROPHOSPHOKINASE"/>
    <property type="match status" value="1"/>
</dbReference>
<dbReference type="AlphaFoldDB" id="A0A0G0VRT9"/>
<dbReference type="GO" id="GO:0003723">
    <property type="term" value="F:RNA binding"/>
    <property type="evidence" value="ECO:0007669"/>
    <property type="project" value="UniProtKB-KW"/>
</dbReference>
<keyword evidence="4" id="KW-0378">Hydrolase</keyword>
<dbReference type="SMART" id="SM00954">
    <property type="entry name" value="RelA_SpoT"/>
    <property type="match status" value="1"/>
</dbReference>